<dbReference type="Proteomes" id="UP001219355">
    <property type="component" value="Chromosome 1"/>
</dbReference>
<dbReference type="EMBL" id="CP120627">
    <property type="protein sequence ID" value="WEW56102.1"/>
    <property type="molecule type" value="Genomic_DNA"/>
</dbReference>
<dbReference type="Pfam" id="PF26113">
    <property type="entry name" value="GH16_XgeA"/>
    <property type="match status" value="1"/>
</dbReference>
<dbReference type="InterPro" id="IPR050546">
    <property type="entry name" value="Glycosyl_Hydrlase_16"/>
</dbReference>
<dbReference type="SUPFAM" id="SSF49899">
    <property type="entry name" value="Concanavalin A-like lectins/glucanases"/>
    <property type="match status" value="1"/>
</dbReference>
<reference evidence="8" key="1">
    <citation type="submission" date="2023-03" db="EMBL/GenBank/DDBJ databases">
        <title>Emydomyces testavorans Genome Sequence.</title>
        <authorList>
            <person name="Hoyer L."/>
        </authorList>
    </citation>
    <scope>NUCLEOTIDE SEQUENCE</scope>
    <source>
        <strain evidence="8">16-2883</strain>
    </source>
</reference>
<evidence type="ECO:0000313" key="8">
    <source>
        <dbReference type="EMBL" id="WEW56102.1"/>
    </source>
</evidence>
<evidence type="ECO:0000256" key="3">
    <source>
        <dbReference type="ARBA" id="ARBA00012599"/>
    </source>
</evidence>
<protein>
    <recommendedName>
        <fullName evidence="3">endo-1,3(4)-beta-glucanase</fullName>
        <ecNumber evidence="3">3.2.1.6</ecNumber>
    </recommendedName>
</protein>
<dbReference type="CDD" id="cd02181">
    <property type="entry name" value="GH16_fungal_Lam16A_glucanase"/>
    <property type="match status" value="1"/>
</dbReference>
<feature type="signal peptide" evidence="6">
    <location>
        <begin position="1"/>
        <end position="24"/>
    </location>
</feature>
<keyword evidence="9" id="KW-1185">Reference proteome</keyword>
<dbReference type="InterPro" id="IPR013320">
    <property type="entry name" value="ConA-like_dom_sf"/>
</dbReference>
<comment type="similarity">
    <text evidence="2">Belongs to the glycosyl hydrolase 16 family.</text>
</comment>
<evidence type="ECO:0000256" key="4">
    <source>
        <dbReference type="ARBA" id="ARBA00022801"/>
    </source>
</evidence>
<proteinExistence type="inferred from homology"/>
<comment type="catalytic activity">
    <reaction evidence="1">
        <text>Endohydrolysis of (1-&gt;3)- or (1-&gt;4)-linkages in beta-D-glucans when the glucose residue whose reducing group is involved in the linkage to be hydrolyzed is itself substituted at C-3.</text>
        <dbReference type="EC" id="3.2.1.6"/>
    </reaction>
</comment>
<feature type="domain" description="GH16" evidence="7">
    <location>
        <begin position="19"/>
        <end position="289"/>
    </location>
</feature>
<dbReference type="PANTHER" id="PTHR10963:SF24">
    <property type="entry name" value="GLYCOSIDASE C21B10.07-RELATED"/>
    <property type="match status" value="1"/>
</dbReference>
<sequence>MSNHPMVKLLFLLLLSVLLHDATAFYELVDNYAGNALFGNFTFFTEPDPTQGFVKYVGESEARKNGLVGVSNSSYGNLALMGVDRTNVAPKGRQSVRITSKKAYNQGLFIADFAHVPETTCGTWPAFWMLGPNWPKGGEIDIYEGVNLEYQNSMTLHTGPGCTVTRHAEFTGRMKTTNCDVAAPGQNPNEGCQIGSHDPLGFGTGLNAFGGGVYATEWTSDGIKIWFFSRTAEIPFDIEQGEPEPDNWGPPTAHFTGNCSFTQSFKDLRIVINTTFCGQWAGRVWATSPCASITSTCEEFVANYPEAFLGSYWAIRSLKVYQQKFSCDSG</sequence>
<evidence type="ECO:0000256" key="1">
    <source>
        <dbReference type="ARBA" id="ARBA00000124"/>
    </source>
</evidence>
<dbReference type="EC" id="3.2.1.6" evidence="3"/>
<dbReference type="FunFam" id="2.60.120.200:FF:000114">
    <property type="entry name" value="Probable endo-1,3(4)-beta-glucanase NFIA_089530"/>
    <property type="match status" value="1"/>
</dbReference>
<dbReference type="AlphaFoldDB" id="A0AAF0DCV8"/>
<evidence type="ECO:0000313" key="9">
    <source>
        <dbReference type="Proteomes" id="UP001219355"/>
    </source>
</evidence>
<accession>A0AAF0DCV8</accession>
<feature type="chain" id="PRO_5042149029" description="endo-1,3(4)-beta-glucanase" evidence="6">
    <location>
        <begin position="25"/>
        <end position="330"/>
    </location>
</feature>
<dbReference type="Gene3D" id="2.60.120.200">
    <property type="match status" value="1"/>
</dbReference>
<evidence type="ECO:0000259" key="7">
    <source>
        <dbReference type="PROSITE" id="PS51762"/>
    </source>
</evidence>
<dbReference type="GO" id="GO:0052861">
    <property type="term" value="F:endo-1,3(4)-beta-glucanase activity"/>
    <property type="evidence" value="ECO:0007669"/>
    <property type="project" value="UniProtKB-EC"/>
</dbReference>
<name>A0AAF0DCV8_9EURO</name>
<keyword evidence="5" id="KW-0326">Glycosidase</keyword>
<evidence type="ECO:0000256" key="5">
    <source>
        <dbReference type="ARBA" id="ARBA00023295"/>
    </source>
</evidence>
<dbReference type="InterPro" id="IPR000757">
    <property type="entry name" value="Beta-glucanase-like"/>
</dbReference>
<keyword evidence="6" id="KW-0732">Signal</keyword>
<gene>
    <name evidence="8" type="ORF">PRK78_001537</name>
</gene>
<evidence type="ECO:0000256" key="6">
    <source>
        <dbReference type="SAM" id="SignalP"/>
    </source>
</evidence>
<evidence type="ECO:0000256" key="2">
    <source>
        <dbReference type="ARBA" id="ARBA00006865"/>
    </source>
</evidence>
<organism evidence="8 9">
    <name type="scientific">Emydomyces testavorans</name>
    <dbReference type="NCBI Taxonomy" id="2070801"/>
    <lineage>
        <taxon>Eukaryota</taxon>
        <taxon>Fungi</taxon>
        <taxon>Dikarya</taxon>
        <taxon>Ascomycota</taxon>
        <taxon>Pezizomycotina</taxon>
        <taxon>Eurotiomycetes</taxon>
        <taxon>Eurotiomycetidae</taxon>
        <taxon>Onygenales</taxon>
        <taxon>Nannizziopsiaceae</taxon>
        <taxon>Emydomyces</taxon>
    </lineage>
</organism>
<dbReference type="PROSITE" id="PS51762">
    <property type="entry name" value="GH16_2"/>
    <property type="match status" value="1"/>
</dbReference>
<dbReference type="GO" id="GO:0009251">
    <property type="term" value="P:glucan catabolic process"/>
    <property type="evidence" value="ECO:0007669"/>
    <property type="project" value="TreeGrafter"/>
</dbReference>
<dbReference type="PANTHER" id="PTHR10963">
    <property type="entry name" value="GLYCOSYL HYDROLASE-RELATED"/>
    <property type="match status" value="1"/>
</dbReference>
<keyword evidence="4" id="KW-0378">Hydrolase</keyword>